<reference evidence="3 4" key="1">
    <citation type="journal article" date="2011" name="J. Bacteriol.">
        <title>Genome sequence of Chthoniobacter flavus Ellin428, an aerobic heterotrophic soil bacterium.</title>
        <authorList>
            <person name="Kant R."/>
            <person name="van Passel M.W."/>
            <person name="Palva A."/>
            <person name="Lucas S."/>
            <person name="Lapidus A."/>
            <person name="Glavina Del Rio T."/>
            <person name="Dalin E."/>
            <person name="Tice H."/>
            <person name="Bruce D."/>
            <person name="Goodwin L."/>
            <person name="Pitluck S."/>
            <person name="Larimer F.W."/>
            <person name="Land M.L."/>
            <person name="Hauser L."/>
            <person name="Sangwan P."/>
            <person name="de Vos W.M."/>
            <person name="Janssen P.H."/>
            <person name="Smidt H."/>
        </authorList>
    </citation>
    <scope>NUCLEOTIDE SEQUENCE [LARGE SCALE GENOMIC DNA]</scope>
    <source>
        <strain evidence="3 4">Ellin428</strain>
    </source>
</reference>
<sequence length="617" mass="61751">MKKYQPSPLSLLLAALLVSTFSARATTLVWDSSASAGIQAGNGTWDFSTTPDWTIDGGATRLNWTSNSDLANFQLQGTAGTVTIGATQVGAGGLTFSGSVGSASNVWTMGASAGTNSIQVGTGGIVDQISDGFLSFNAPLVLTASQTWTATRPTTNGSAASIRAISAISTLSGQTNLTFDGRGLSSPVKTGNSDSRIVFELDGPDTYTGTTTVTGGAVLRLSYLTDTTSKLDDNSALILAGGSIVLNGGSSVTEVVASTTIDSGANTLFAGPNGGGTTTNSISLGALTHNLSGTLDVTIAVGGLAKTTTTNTNGIIGGWATAGGNRFAAVSSGVIGNTSGSTNNNYSTWVATTNTVINTAVSGSGNKTVNTLRVASGGSLNLSSGTATIATGGVIGDSGTSIDGGDLTSGTTALYVHTPSALTISSAIVDNGVNSVALVKDGSNTLTLSGNNTYTGPTVVNSGILAFSLSGSLANGDVTVLGGATFTMASTNSIKFNINGADPGTYDVFTQNPGASFTLGGTLNLNFTSTFANNSSWDLFSLNGGTAAGFNTINLTGSYNGTLTDDAGLWTGSVGAQSFSFDEPTGILQVIPEPNTGAILLCATGLLFSFRRRRTPK</sequence>
<protein>
    <submittedName>
        <fullName evidence="3">Autotransporter-associated beta strand repeat protein</fullName>
    </submittedName>
</protein>
<dbReference type="InParanoid" id="B4DB18"/>
<accession>B4DB18</accession>
<gene>
    <name evidence="3" type="ORF">CfE428DRAFT_6109</name>
</gene>
<feature type="chain" id="PRO_5002803379" evidence="2">
    <location>
        <begin position="26"/>
        <end position="617"/>
    </location>
</feature>
<dbReference type="NCBIfam" id="TIGR02601">
    <property type="entry name" value="autotrns_rpt"/>
    <property type="match status" value="1"/>
</dbReference>
<evidence type="ECO:0000313" key="3">
    <source>
        <dbReference type="EMBL" id="EDY16392.1"/>
    </source>
</evidence>
<dbReference type="RefSeq" id="WP_006983428.1">
    <property type="nucleotide sequence ID" value="NZ_ABVL01000034.1"/>
</dbReference>
<dbReference type="InterPro" id="IPR013425">
    <property type="entry name" value="Autotrns_rpt"/>
</dbReference>
<dbReference type="EMBL" id="ABVL01000034">
    <property type="protein sequence ID" value="EDY16392.1"/>
    <property type="molecule type" value="Genomic_DNA"/>
</dbReference>
<comment type="caution">
    <text evidence="3">The sequence shown here is derived from an EMBL/GenBank/DDBJ whole genome shotgun (WGS) entry which is preliminary data.</text>
</comment>
<dbReference type="STRING" id="497964.CfE428DRAFT_6109"/>
<dbReference type="Proteomes" id="UP000005824">
    <property type="component" value="Unassembled WGS sequence"/>
</dbReference>
<proteinExistence type="predicted"/>
<dbReference type="AlphaFoldDB" id="B4DB18"/>
<keyword evidence="1 2" id="KW-0732">Signal</keyword>
<evidence type="ECO:0000313" key="4">
    <source>
        <dbReference type="Proteomes" id="UP000005824"/>
    </source>
</evidence>
<evidence type="ECO:0000256" key="2">
    <source>
        <dbReference type="SAM" id="SignalP"/>
    </source>
</evidence>
<organism evidence="3 4">
    <name type="scientific">Chthoniobacter flavus Ellin428</name>
    <dbReference type="NCBI Taxonomy" id="497964"/>
    <lineage>
        <taxon>Bacteria</taxon>
        <taxon>Pseudomonadati</taxon>
        <taxon>Verrucomicrobiota</taxon>
        <taxon>Spartobacteria</taxon>
        <taxon>Chthoniobacterales</taxon>
        <taxon>Chthoniobacteraceae</taxon>
        <taxon>Chthoniobacter</taxon>
    </lineage>
</organism>
<name>B4DB18_9BACT</name>
<dbReference type="Pfam" id="PF12951">
    <property type="entry name" value="PATR"/>
    <property type="match status" value="2"/>
</dbReference>
<evidence type="ECO:0000256" key="1">
    <source>
        <dbReference type="ARBA" id="ARBA00022729"/>
    </source>
</evidence>
<keyword evidence="4" id="KW-1185">Reference proteome</keyword>
<feature type="signal peptide" evidence="2">
    <location>
        <begin position="1"/>
        <end position="25"/>
    </location>
</feature>